<dbReference type="Proteomes" id="UP001576762">
    <property type="component" value="Unassembled WGS sequence"/>
</dbReference>
<reference evidence="1 2" key="1">
    <citation type="submission" date="2024-09" db="EMBL/GenBank/DDBJ databases">
        <title>Draft genome sequences of 6 high pH adapted Marinobacter shengliensis sp. isolated from Mariana forearc serpentinite mud volcanoes.</title>
        <authorList>
            <person name="Elkassas S."/>
            <person name="Serres M."/>
            <person name="Michael N."/>
            <person name="Amina P."/>
            <person name="Teodora Z."/>
            <person name="Julie H."/>
        </authorList>
    </citation>
    <scope>NUCLEOTIDE SEQUENCE [LARGE SCALE GENOMIC DNA]</scope>
    <source>
        <strain evidence="1 2">EB4</strain>
    </source>
</reference>
<dbReference type="RefSeq" id="WP_374815845.1">
    <property type="nucleotide sequence ID" value="NZ_JBHFLD010000036.1"/>
</dbReference>
<organism evidence="1 2">
    <name type="scientific">Marinobacter shengliensis</name>
    <dbReference type="NCBI Taxonomy" id="1389223"/>
    <lineage>
        <taxon>Bacteria</taxon>
        <taxon>Pseudomonadati</taxon>
        <taxon>Pseudomonadota</taxon>
        <taxon>Gammaproteobacteria</taxon>
        <taxon>Pseudomonadales</taxon>
        <taxon>Marinobacteraceae</taxon>
        <taxon>Marinobacter</taxon>
    </lineage>
</organism>
<keyword evidence="2" id="KW-1185">Reference proteome</keyword>
<comment type="caution">
    <text evidence="1">The sequence shown here is derived from an EMBL/GenBank/DDBJ whole genome shotgun (WGS) entry which is preliminary data.</text>
</comment>
<sequence length="92" mass="9636">MRNEQAAADAALKAGDAHAYCAGLLQRYTGSSADDCRITAGLAADRDPATTLCEISLVLNEMNMHGIEKKAHRQALAKAGRSALKALAELPA</sequence>
<gene>
    <name evidence="1" type="ORF">ACE05E_18845</name>
</gene>
<proteinExistence type="predicted"/>
<accession>A0ABV4WBJ7</accession>
<evidence type="ECO:0000313" key="1">
    <source>
        <dbReference type="EMBL" id="MFB2717540.1"/>
    </source>
</evidence>
<protein>
    <submittedName>
        <fullName evidence="1">Uncharacterized protein</fullName>
    </submittedName>
</protein>
<dbReference type="EMBL" id="JBHFLD010000036">
    <property type="protein sequence ID" value="MFB2717540.1"/>
    <property type="molecule type" value="Genomic_DNA"/>
</dbReference>
<evidence type="ECO:0000313" key="2">
    <source>
        <dbReference type="Proteomes" id="UP001576762"/>
    </source>
</evidence>
<name>A0ABV4WBJ7_9GAMM</name>